<name>A0ABQ4KED9_9BACI</name>
<protein>
    <recommendedName>
        <fullName evidence="1">Peptidase M60 domain-containing protein</fullName>
    </recommendedName>
</protein>
<keyword evidence="3" id="KW-1185">Reference proteome</keyword>
<feature type="domain" description="Peptidase M60" evidence="1">
    <location>
        <begin position="424"/>
        <end position="729"/>
    </location>
</feature>
<dbReference type="Proteomes" id="UP000679950">
    <property type="component" value="Unassembled WGS sequence"/>
</dbReference>
<proteinExistence type="predicted"/>
<dbReference type="EMBL" id="BORB01000003">
    <property type="protein sequence ID" value="GIN56335.1"/>
    <property type="molecule type" value="Genomic_DNA"/>
</dbReference>
<gene>
    <name evidence="2" type="ORF">J8TS2_06540</name>
</gene>
<evidence type="ECO:0000259" key="1">
    <source>
        <dbReference type="PROSITE" id="PS51723"/>
    </source>
</evidence>
<accession>A0ABQ4KED9</accession>
<dbReference type="Pfam" id="PF22888">
    <property type="entry name" value="FIMAH"/>
    <property type="match status" value="1"/>
</dbReference>
<dbReference type="InterPro" id="IPR042279">
    <property type="entry name" value="Pep_M60_3"/>
</dbReference>
<dbReference type="InterPro" id="IPR051244">
    <property type="entry name" value="TCAF"/>
</dbReference>
<dbReference type="SMART" id="SM01276">
    <property type="entry name" value="M60-like"/>
    <property type="match status" value="1"/>
</dbReference>
<comment type="caution">
    <text evidence="2">The sequence shown here is derived from an EMBL/GenBank/DDBJ whole genome shotgun (WGS) entry which is preliminary data.</text>
</comment>
<dbReference type="Gene3D" id="2.60.120.1250">
    <property type="entry name" value="Peptidase M60, enhancin-like domain 1"/>
    <property type="match status" value="1"/>
</dbReference>
<dbReference type="PROSITE" id="PS51723">
    <property type="entry name" value="PEPTIDASE_M60"/>
    <property type="match status" value="1"/>
</dbReference>
<dbReference type="PANTHER" id="PTHR15730">
    <property type="entry name" value="EXPERIMENTAL AUTOIMMUNE PROSTATITIS ANTIGEN 2-RELATED"/>
    <property type="match status" value="1"/>
</dbReference>
<dbReference type="InterPro" id="IPR031161">
    <property type="entry name" value="Peptidase_M60_dom"/>
</dbReference>
<sequence>MRKKWMNVILAGSLVGCMSPVTISDAKAQAPTLFEKGSSLNTEIEQLQNDLAMFYEDLEGFPVYSSSHSGGISAIGDNAFVVAVNPDSVPFVGAARYGEGRVVAAGLSEYFDFSNADVVKTKVLTNILKWVTEKDREDSTYPTYEKALKGERKITVVTNREIPASEDLPIHIEYVTDFQSVNLNPSQHQVAFVNNFHQPLSVEEVQALLDYVREGGAVIFGEKGWVMEGHPKEWMAKENSTPRLTDYGIQTFLNEVGLSLTNIIATTKTETYPQMQPEKIQNYFVPTLIEKAKAIEDGTLDPSTLNIGSDGASPDKKKEIIAQVVSATIGSLIEGHPLLEQMKEDLTEFEINWPFVKSDYPYSSSLLAYQVNEASLNPNGEKSPYADHFPGPVAENAEVIEDKEITVNFDYQDLSHLRMGYPPGNWISTELYAPAGEVITINVPEGVEDLYVQVGSHTDVLTGKPSWSRMPVVALQQKLEPGTNQIKSPYGGLVYLIPKTAKSGFKAPIHISGAVASPTFVKGETTNEEWHRSIKNNPAPWGELIGEHVIFTLPKETLLEMENPTELIEHWDQVTASYDEFVGIDPALPLPHKGLDRQHRYVADVQISAGYMHAGYPMMIPIDPAASHVVDPKLALERGWGFWHEMGHEYQQNPWKWGDLTEVSVNIYTLYIQEKFTDVQRLIEKSNDGKSHYDRALEFVADPSTTKKYTDLELMDQLVFFKQLQLAFGWDFYTDLHIAYREMDEKVLPSTDQEKKDMLLYMASKQSGYNLVSFFQKWGWSITDNGQAKVDALDLPDPEVPIWELRESNVEDASASLLLNTLDSYQANLPENVYHPLSVHLKSVEHFEKKGESEKVIKHTDGFKQLLDHQKDKEQIPEYAYNVLKSNANSLIKKWQ</sequence>
<dbReference type="PROSITE" id="PS51257">
    <property type="entry name" value="PROKAR_LIPOPROTEIN"/>
    <property type="match status" value="1"/>
</dbReference>
<organism evidence="2 3">
    <name type="scientific">Lederbergia ruris</name>
    <dbReference type="NCBI Taxonomy" id="217495"/>
    <lineage>
        <taxon>Bacteria</taxon>
        <taxon>Bacillati</taxon>
        <taxon>Bacillota</taxon>
        <taxon>Bacilli</taxon>
        <taxon>Bacillales</taxon>
        <taxon>Bacillaceae</taxon>
        <taxon>Lederbergia</taxon>
    </lineage>
</organism>
<dbReference type="Pfam" id="PF17291">
    <property type="entry name" value="M60-like_N"/>
    <property type="match status" value="1"/>
</dbReference>
<reference evidence="2 3" key="1">
    <citation type="submission" date="2021-03" db="EMBL/GenBank/DDBJ databases">
        <title>Antimicrobial resistance genes in bacteria isolated from Japanese honey, and their potential for conferring macrolide and lincosamide resistance in the American foulbrood pathogen Paenibacillus larvae.</title>
        <authorList>
            <person name="Okamoto M."/>
            <person name="Kumagai M."/>
            <person name="Kanamori H."/>
            <person name="Takamatsu D."/>
        </authorList>
    </citation>
    <scope>NUCLEOTIDE SEQUENCE [LARGE SCALE GENOMIC DNA]</scope>
    <source>
        <strain evidence="2 3">J8TS2</strain>
    </source>
</reference>
<dbReference type="Gene3D" id="3.40.390.80">
    <property type="entry name" value="Peptidase M60, enhancin-like domain 2"/>
    <property type="match status" value="1"/>
</dbReference>
<dbReference type="InterPro" id="IPR054470">
    <property type="entry name" value="FIMAH_dom"/>
</dbReference>
<dbReference type="RefSeq" id="WP_212965482.1">
    <property type="nucleotide sequence ID" value="NZ_BORB01000003.1"/>
</dbReference>
<dbReference type="Gene3D" id="1.10.390.30">
    <property type="entry name" value="Peptidase M60, enhancin-like domain 3"/>
    <property type="match status" value="1"/>
</dbReference>
<evidence type="ECO:0000313" key="2">
    <source>
        <dbReference type="EMBL" id="GIN56335.1"/>
    </source>
</evidence>
<evidence type="ECO:0000313" key="3">
    <source>
        <dbReference type="Proteomes" id="UP000679950"/>
    </source>
</evidence>
<dbReference type="InterPro" id="IPR035423">
    <property type="entry name" value="M60-like_N"/>
</dbReference>
<dbReference type="PANTHER" id="PTHR15730:SF5">
    <property type="entry name" value="SI:CH211-210B2.2-RELATED"/>
    <property type="match status" value="1"/>
</dbReference>
<dbReference type="Pfam" id="PF13402">
    <property type="entry name" value="Peptidase_M60"/>
    <property type="match status" value="1"/>
</dbReference>